<organism evidence="4 5">
    <name type="scientific">Algibacter lectus</name>
    <dbReference type="NCBI Taxonomy" id="221126"/>
    <lineage>
        <taxon>Bacteria</taxon>
        <taxon>Pseudomonadati</taxon>
        <taxon>Bacteroidota</taxon>
        <taxon>Flavobacteriia</taxon>
        <taxon>Flavobacteriales</taxon>
        <taxon>Flavobacteriaceae</taxon>
        <taxon>Algibacter</taxon>
    </lineage>
</organism>
<sequence>MRKKLTKFYLMFLLSAFWCCSIYAQSLTDVQGVILDAKSNLPLPGATVMVKGTSRGTVTDFDGNYSIKATSNDVLQISFIGYKSVEEVVNGRIKIDFKLEEDSEQLSEVVIVGFGEQKKATVTGAISSISTKELKQSPAANLAVTLAGRLPGLTSIQTSGEPGRDVTQLFIRGQGTINARSPIILVDGVERDLTYMDPNEVESVTILKDASSTAIFGVRGANGVILVTTKRGTSEVPEVNVSMESGVQTFTRLPQPVNAYEYATLRNLAQNNDGLGNAFSAEALEAYKSHSDPEKYPDTDWAGLLVEDFAPQQRINLNISGASKAVKYYINAGYLNQGGSFKTEKDLNYDPSFKLDRYNFRSNIDMQINNNLKAFLNLAGYVEKQNAPFSVGTASTGQGGASPSVNILAGILDMPSNVPGPVSPSGAVVTVTELVNPAYGLLNRTGYRQQTRNNTTATFGMEQQLDFITKGLSAKAVMSFDTKGTNNLNASKSYIREIQVIDKTASGRDSIYYKNFSDDVETPLNISGSRAFQSFSNFQTYLNYKRTFNKHDVSGLLLYQQQKEIINEQLPYNLIGVSSRVTYAYDDKYFVEFNAGYNGSEQFAPGNRFGFFPAVSGGWLVSKENFWNVKGIDRLKVRGSYGKVGNDRIGNDRFLYLDDISVSGGGYSSSLDQGRRIAINQLRNGELQWEVANKINIGLEVDFLKSFELIVDVFSEKRDNILRNRGTIPILNGLSTNVLPPVNIGVVENKGFEVELNYKKAFSPDFFVRGRAFVGYARNEQKFADEPLLPEDYAYRYRQTGYRIGQNFGYIVEKYFDTQEEIDNSPVQIVGGHESRPGDFKYKDLNEDGVVDQKDIAPIGASTMPETSFGLGLSTTYKNFDLSALVQGVANVDKFYSGRGTFASGQTNYFDQHLTSWTQERADNGEPINFPRLSTEPSPSEKENSFFIRDASYVRLKNLEIGYRIQLKGVANMRLYMNGLNLITWDKLPSKNYDPEAANGLSYPLLKVYSLGVNLKF</sequence>
<dbReference type="RefSeq" id="WP_159140034.1">
    <property type="nucleotide sequence ID" value="NZ_SORL01000007.1"/>
</dbReference>
<dbReference type="GO" id="GO:0009279">
    <property type="term" value="C:cell outer membrane"/>
    <property type="evidence" value="ECO:0007669"/>
    <property type="project" value="UniProtKB-SubCell"/>
</dbReference>
<dbReference type="Gene3D" id="2.170.130.10">
    <property type="entry name" value="TonB-dependent receptor, plug domain"/>
    <property type="match status" value="1"/>
</dbReference>
<comment type="similarity">
    <text evidence="1">Belongs to the TonB-dependent receptor family.</text>
</comment>
<dbReference type="InterPro" id="IPR039426">
    <property type="entry name" value="TonB-dep_rcpt-like"/>
</dbReference>
<dbReference type="PROSITE" id="PS00018">
    <property type="entry name" value="EF_HAND_1"/>
    <property type="match status" value="1"/>
</dbReference>
<evidence type="ECO:0000256" key="1">
    <source>
        <dbReference type="PROSITE-ProRule" id="PRU01360"/>
    </source>
</evidence>
<reference evidence="4 5" key="1">
    <citation type="submission" date="2019-03" db="EMBL/GenBank/DDBJ databases">
        <title>Genomic Encyclopedia of Type Strains, Phase III (KMG-III): the genomes of soil and plant-associated and newly described type strains.</title>
        <authorList>
            <person name="Whitman W."/>
        </authorList>
    </citation>
    <scope>NUCLEOTIDE SEQUENCE [LARGE SCALE GENOMIC DNA]</scope>
    <source>
        <strain evidence="4 5">CECT 8301</strain>
    </source>
</reference>
<keyword evidence="1" id="KW-0812">Transmembrane</keyword>
<dbReference type="SUPFAM" id="SSF56935">
    <property type="entry name" value="Porins"/>
    <property type="match status" value="1"/>
</dbReference>
<keyword evidence="1" id="KW-0813">Transport</keyword>
<evidence type="ECO:0000256" key="2">
    <source>
        <dbReference type="SAM" id="SignalP"/>
    </source>
</evidence>
<dbReference type="EMBL" id="SORL01000007">
    <property type="protein sequence ID" value="TDY64062.1"/>
    <property type="molecule type" value="Genomic_DNA"/>
</dbReference>
<dbReference type="NCBIfam" id="TIGR04057">
    <property type="entry name" value="SusC_RagA_signa"/>
    <property type="match status" value="1"/>
</dbReference>
<dbReference type="Gene3D" id="2.60.40.1120">
    <property type="entry name" value="Carboxypeptidase-like, regulatory domain"/>
    <property type="match status" value="1"/>
</dbReference>
<feature type="chain" id="PRO_5020997170" evidence="2">
    <location>
        <begin position="25"/>
        <end position="1017"/>
    </location>
</feature>
<dbReference type="PROSITE" id="PS52016">
    <property type="entry name" value="TONB_DEPENDENT_REC_3"/>
    <property type="match status" value="1"/>
</dbReference>
<dbReference type="NCBIfam" id="TIGR04056">
    <property type="entry name" value="OMP_RagA_SusC"/>
    <property type="match status" value="1"/>
</dbReference>
<evidence type="ECO:0000259" key="3">
    <source>
        <dbReference type="Pfam" id="PF07715"/>
    </source>
</evidence>
<gene>
    <name evidence="4" type="ORF">DFQ06_0963</name>
</gene>
<dbReference type="InterPro" id="IPR037066">
    <property type="entry name" value="Plug_dom_sf"/>
</dbReference>
<dbReference type="InterPro" id="IPR008969">
    <property type="entry name" value="CarboxyPept-like_regulatory"/>
</dbReference>
<dbReference type="InterPro" id="IPR012910">
    <property type="entry name" value="Plug_dom"/>
</dbReference>
<dbReference type="SUPFAM" id="SSF49464">
    <property type="entry name" value="Carboxypeptidase regulatory domain-like"/>
    <property type="match status" value="1"/>
</dbReference>
<evidence type="ECO:0000313" key="5">
    <source>
        <dbReference type="Proteomes" id="UP000294824"/>
    </source>
</evidence>
<dbReference type="AlphaFoldDB" id="A0A4R8MI90"/>
<dbReference type="Proteomes" id="UP000294824">
    <property type="component" value="Unassembled WGS sequence"/>
</dbReference>
<keyword evidence="1" id="KW-1134">Transmembrane beta strand</keyword>
<dbReference type="FunFam" id="2.170.130.10:FF:000003">
    <property type="entry name" value="SusC/RagA family TonB-linked outer membrane protein"/>
    <property type="match status" value="1"/>
</dbReference>
<feature type="signal peptide" evidence="2">
    <location>
        <begin position="1"/>
        <end position="24"/>
    </location>
</feature>
<dbReference type="InterPro" id="IPR023997">
    <property type="entry name" value="TonB-dep_OMP_SusC/RagA_CS"/>
</dbReference>
<evidence type="ECO:0000313" key="4">
    <source>
        <dbReference type="EMBL" id="TDY64062.1"/>
    </source>
</evidence>
<keyword evidence="1" id="KW-0998">Cell outer membrane</keyword>
<dbReference type="InterPro" id="IPR023996">
    <property type="entry name" value="TonB-dep_OMP_SusC/RagA"/>
</dbReference>
<keyword evidence="1" id="KW-0472">Membrane</keyword>
<feature type="domain" description="TonB-dependent receptor plug" evidence="3">
    <location>
        <begin position="119"/>
        <end position="224"/>
    </location>
</feature>
<protein>
    <submittedName>
        <fullName evidence="4">TonB-linked SusC/RagA family outer membrane protein</fullName>
    </submittedName>
</protein>
<dbReference type="Pfam" id="PF07715">
    <property type="entry name" value="Plug"/>
    <property type="match status" value="1"/>
</dbReference>
<name>A0A4R8MI90_9FLAO</name>
<proteinExistence type="inferred from homology"/>
<dbReference type="Pfam" id="PF13715">
    <property type="entry name" value="CarbopepD_reg_2"/>
    <property type="match status" value="1"/>
</dbReference>
<keyword evidence="2" id="KW-0732">Signal</keyword>
<accession>A0A4R8MI90</accession>
<keyword evidence="5" id="KW-1185">Reference proteome</keyword>
<comment type="subcellular location">
    <subcellularLocation>
        <location evidence="1">Cell outer membrane</location>
        <topology evidence="1">Multi-pass membrane protein</topology>
    </subcellularLocation>
</comment>
<comment type="caution">
    <text evidence="4">The sequence shown here is derived from an EMBL/GenBank/DDBJ whole genome shotgun (WGS) entry which is preliminary data.</text>
</comment>
<dbReference type="InterPro" id="IPR018247">
    <property type="entry name" value="EF_Hand_1_Ca_BS"/>
</dbReference>